<feature type="transmembrane region" description="Helical" evidence="1">
    <location>
        <begin position="62"/>
        <end position="81"/>
    </location>
</feature>
<dbReference type="Pfam" id="PF07663">
    <property type="entry name" value="EIIBC-GUT_C"/>
    <property type="match status" value="1"/>
</dbReference>
<dbReference type="Proteomes" id="UP000198847">
    <property type="component" value="Unassembled WGS sequence"/>
</dbReference>
<dbReference type="STRING" id="112903.SAMN04490178_11850"/>
<dbReference type="InterPro" id="IPR004702">
    <property type="entry name" value="PTS_sorb_EIIBC"/>
</dbReference>
<dbReference type="InterPro" id="IPR011638">
    <property type="entry name" value="PTS_EIIBC_GUT_C"/>
</dbReference>
<keyword evidence="1" id="KW-0812">Transmembrane</keyword>
<feature type="transmembrane region" description="Helical" evidence="1">
    <location>
        <begin position="154"/>
        <end position="176"/>
    </location>
</feature>
<proteinExistence type="predicted"/>
<keyword evidence="3" id="KW-0808">Transferase</keyword>
<dbReference type="AlphaFoldDB" id="A0A1H8WV66"/>
<protein>
    <submittedName>
        <fullName evidence="3">Sorbitol phosphotransferase enzyme II C-terminus</fullName>
    </submittedName>
</protein>
<evidence type="ECO:0000256" key="1">
    <source>
        <dbReference type="SAM" id="Phobius"/>
    </source>
</evidence>
<dbReference type="GO" id="GO:0008982">
    <property type="term" value="F:protein-N(PI)-phosphohistidine-sugar phosphotransferase activity"/>
    <property type="evidence" value="ECO:0007669"/>
    <property type="project" value="InterPro"/>
</dbReference>
<dbReference type="PANTHER" id="PTHR39427">
    <property type="match status" value="1"/>
</dbReference>
<sequence>MSQNFVLSLSSVIGRVVSTFVQAGRESVKLMLSTVLPFMVFVSAIVGIIMGSGLGQRIADGLAALAGNPWGLLALGMVSAIPVLSPILGPGAVIPQTIGVLVGTLIASGKIPPHLALPALFAIHQPVGADFIPVGLSLTEAEPETAEVGVPAVLYAKFLVAPIEVGAALAVSFFIYQ</sequence>
<feature type="transmembrane region" description="Helical" evidence="1">
    <location>
        <begin position="28"/>
        <end position="50"/>
    </location>
</feature>
<accession>A0A1H8WV66</accession>
<feature type="domain" description="Sorbitol phosphotransferase enzyme II C-terminal" evidence="2">
    <location>
        <begin position="84"/>
        <end position="176"/>
    </location>
</feature>
<keyword evidence="1" id="KW-1133">Transmembrane helix</keyword>
<gene>
    <name evidence="3" type="ORF">SAMN04490178_11850</name>
</gene>
<keyword evidence="4" id="KW-1185">Reference proteome</keyword>
<evidence type="ECO:0000313" key="4">
    <source>
        <dbReference type="Proteomes" id="UP000198847"/>
    </source>
</evidence>
<reference evidence="3 4" key="1">
    <citation type="submission" date="2016-10" db="EMBL/GenBank/DDBJ databases">
        <authorList>
            <person name="de Groot N.N."/>
        </authorList>
    </citation>
    <scope>NUCLEOTIDE SEQUENCE [LARGE SCALE GENOMIC DNA]</scope>
    <source>
        <strain evidence="3 4">DSM 13305</strain>
    </source>
</reference>
<dbReference type="EMBL" id="FODY01000018">
    <property type="protein sequence ID" value="SEP31590.1"/>
    <property type="molecule type" value="Genomic_DNA"/>
</dbReference>
<evidence type="ECO:0000259" key="2">
    <source>
        <dbReference type="Pfam" id="PF07663"/>
    </source>
</evidence>
<feature type="transmembrane region" description="Helical" evidence="1">
    <location>
        <begin position="115"/>
        <end position="134"/>
    </location>
</feature>
<feature type="transmembrane region" description="Helical" evidence="1">
    <location>
        <begin position="87"/>
        <end position="108"/>
    </location>
</feature>
<evidence type="ECO:0000313" key="3">
    <source>
        <dbReference type="EMBL" id="SEP31590.1"/>
    </source>
</evidence>
<keyword evidence="1" id="KW-0472">Membrane</keyword>
<organism evidence="3 4">
    <name type="scientific">Propionispora vibrioides</name>
    <dbReference type="NCBI Taxonomy" id="112903"/>
    <lineage>
        <taxon>Bacteria</taxon>
        <taxon>Bacillati</taxon>
        <taxon>Bacillota</taxon>
        <taxon>Negativicutes</taxon>
        <taxon>Selenomonadales</taxon>
        <taxon>Sporomusaceae</taxon>
        <taxon>Propionispora</taxon>
    </lineage>
</organism>
<dbReference type="GO" id="GO:0005886">
    <property type="term" value="C:plasma membrane"/>
    <property type="evidence" value="ECO:0007669"/>
    <property type="project" value="TreeGrafter"/>
</dbReference>
<dbReference type="PANTHER" id="PTHR39427:SF1">
    <property type="entry name" value="PTS SYSTEM GLUCITOL_SORBITOL-SPECIFIC EIIB COMPONENT"/>
    <property type="match status" value="1"/>
</dbReference>
<name>A0A1H8WV66_9FIRM</name>
<dbReference type="GO" id="GO:0009401">
    <property type="term" value="P:phosphoenolpyruvate-dependent sugar phosphotransferase system"/>
    <property type="evidence" value="ECO:0007669"/>
    <property type="project" value="InterPro"/>
</dbReference>